<keyword evidence="2" id="KW-1185">Reference proteome</keyword>
<dbReference type="EMBL" id="ML170286">
    <property type="protein sequence ID" value="TDL15199.1"/>
    <property type="molecule type" value="Genomic_DNA"/>
</dbReference>
<accession>A0A4Y7PKX9</accession>
<dbReference type="Proteomes" id="UP000294933">
    <property type="component" value="Unassembled WGS sequence"/>
</dbReference>
<dbReference type="AlphaFoldDB" id="A0A4Y7PKX9"/>
<dbReference type="SUPFAM" id="SSF52047">
    <property type="entry name" value="RNI-like"/>
    <property type="match status" value="1"/>
</dbReference>
<dbReference type="VEuPathDB" id="FungiDB:BD410DRAFT_135744"/>
<evidence type="ECO:0000313" key="1">
    <source>
        <dbReference type="EMBL" id="TDL15199.1"/>
    </source>
</evidence>
<sequence length="220" mass="25264">MTLFVNAVRVMERLVDLRIAFSCQSGSYELDSWRALWKCLINRRRLRRLEIKVIPTEVFAGIDHLDFLHDLKVTVFHFGHDEYNKLATFISRNVKLKVLDIKCIPPHNTTIWDLIDSSLFPDLKSLILESQSHHGLLDHGPSPLMFFDFMRLHQTLETFQTRKIHLPIVQSDPGSLPSLAVLYNNVSSDAVIAMLSNTTNHPRPLKELVASPVDIDFSNH</sequence>
<evidence type="ECO:0000313" key="2">
    <source>
        <dbReference type="Proteomes" id="UP000294933"/>
    </source>
</evidence>
<organism evidence="1 2">
    <name type="scientific">Rickenella mellea</name>
    <dbReference type="NCBI Taxonomy" id="50990"/>
    <lineage>
        <taxon>Eukaryota</taxon>
        <taxon>Fungi</taxon>
        <taxon>Dikarya</taxon>
        <taxon>Basidiomycota</taxon>
        <taxon>Agaricomycotina</taxon>
        <taxon>Agaricomycetes</taxon>
        <taxon>Hymenochaetales</taxon>
        <taxon>Rickenellaceae</taxon>
        <taxon>Rickenella</taxon>
    </lineage>
</organism>
<reference evidence="1 2" key="1">
    <citation type="submission" date="2018-06" db="EMBL/GenBank/DDBJ databases">
        <title>A transcriptomic atlas of mushroom development highlights an independent origin of complex multicellularity.</title>
        <authorList>
            <consortium name="DOE Joint Genome Institute"/>
            <person name="Krizsan K."/>
            <person name="Almasi E."/>
            <person name="Merenyi Z."/>
            <person name="Sahu N."/>
            <person name="Viragh M."/>
            <person name="Koszo T."/>
            <person name="Mondo S."/>
            <person name="Kiss B."/>
            <person name="Balint B."/>
            <person name="Kues U."/>
            <person name="Barry K."/>
            <person name="Hegedus J.C."/>
            <person name="Henrissat B."/>
            <person name="Johnson J."/>
            <person name="Lipzen A."/>
            <person name="Ohm R."/>
            <person name="Nagy I."/>
            <person name="Pangilinan J."/>
            <person name="Yan J."/>
            <person name="Xiong Y."/>
            <person name="Grigoriev I.V."/>
            <person name="Hibbett D.S."/>
            <person name="Nagy L.G."/>
        </authorList>
    </citation>
    <scope>NUCLEOTIDE SEQUENCE [LARGE SCALE GENOMIC DNA]</scope>
    <source>
        <strain evidence="1 2">SZMC22713</strain>
    </source>
</reference>
<name>A0A4Y7PKX9_9AGAM</name>
<proteinExistence type="predicted"/>
<protein>
    <submittedName>
        <fullName evidence="1">Uncharacterized protein</fullName>
    </submittedName>
</protein>
<gene>
    <name evidence="1" type="ORF">BD410DRAFT_135744</name>
</gene>